<keyword evidence="3" id="KW-1185">Reference proteome</keyword>
<proteinExistence type="predicted"/>
<name>A0A9X6NIE4_HYPEX</name>
<evidence type="ECO:0000259" key="1">
    <source>
        <dbReference type="PROSITE" id="PS50011"/>
    </source>
</evidence>
<dbReference type="SUPFAM" id="SSF56112">
    <property type="entry name" value="Protein kinase-like (PK-like)"/>
    <property type="match status" value="1"/>
</dbReference>
<dbReference type="GO" id="GO:0004672">
    <property type="term" value="F:protein kinase activity"/>
    <property type="evidence" value="ECO:0007669"/>
    <property type="project" value="InterPro"/>
</dbReference>
<dbReference type="InterPro" id="IPR000719">
    <property type="entry name" value="Prot_kinase_dom"/>
</dbReference>
<protein>
    <recommendedName>
        <fullName evidence="1">Protein kinase domain-containing protein</fullName>
    </recommendedName>
</protein>
<gene>
    <name evidence="2" type="ORF">BV898_15786</name>
</gene>
<dbReference type="SMART" id="SM00220">
    <property type="entry name" value="S_TKc"/>
    <property type="match status" value="1"/>
</dbReference>
<sequence length="697" mass="79902">MELCDGGTLEEFLVKNPPPLSVFTILDYTKQIAHALGYLHNRSDQRQEAIFHGDLKPENVMLAGTEDNLVLKLADLDSFTRLKDKDTHRSDLKTKAGTIRYMSPEMIGNDDPDITMAIVGRATDIWSLGCIVLRMSSIDWLDCRTCDGALVKGQSLSHQRFQAVLTGGGSPDIPENMDEIVRSLVTSCLRWNPSSRLKASELAQDVAAVSTKARRNAGIILSRISTVIEPIFKALISANILSRTSLQKLRNWKPPDAMWMHDELNASRDGVNKRFMQTLSDIEFFLLSECPDLEYKLADILNFGEPVFNQTKFHEYLLRNLKLNEPFRAWLSDPNVCEAHCQFLQVYGENNSSDVVLWLKDCLTEVFYPGLVAGTRFYCLDFPVLEKNICIVLCQACSRELAYLWLTIVRCIPPVESGETASTLFHRLRNLKISVRNVLIILETARLRSQSSFLFMKSPFCNGRHTECGTVEDGLCNELSGFVYQLTKSVKDSTAIRQTLQREYPKFQWSVIVGKVSHSQKVEYDNSFVPNLMWIRRMANVGRANNDCHPRNVEYDSSFITNLMWIQRMTNLERANCKKGKVRARSLKYGELRWRTDDLDCLVLWTEAKNFEEGRNFPTKELRNFIARGGSKSPDFERWAKLNLLYYRERLCQEDRKDNKSLAKVNGITYPLTLQDHPNIYFWPVPSKYGGEVYSYE</sequence>
<accession>A0A9X6NIE4</accession>
<comment type="caution">
    <text evidence="2">The sequence shown here is derived from an EMBL/GenBank/DDBJ whole genome shotgun (WGS) entry which is preliminary data.</text>
</comment>
<evidence type="ECO:0000313" key="3">
    <source>
        <dbReference type="Proteomes" id="UP000192578"/>
    </source>
</evidence>
<reference evidence="3" key="1">
    <citation type="submission" date="2017-01" db="EMBL/GenBank/DDBJ databases">
        <title>Comparative genomics of anhydrobiosis in the tardigrade Hypsibius dujardini.</title>
        <authorList>
            <person name="Yoshida Y."/>
            <person name="Koutsovoulos G."/>
            <person name="Laetsch D."/>
            <person name="Stevens L."/>
            <person name="Kumar S."/>
            <person name="Horikawa D."/>
            <person name="Ishino K."/>
            <person name="Komine S."/>
            <person name="Tomita M."/>
            <person name="Blaxter M."/>
            <person name="Arakawa K."/>
        </authorList>
    </citation>
    <scope>NUCLEOTIDE SEQUENCE [LARGE SCALE GENOMIC DNA]</scope>
    <source>
        <strain evidence="3">Z151</strain>
    </source>
</reference>
<organism evidence="2 3">
    <name type="scientific">Hypsibius exemplaris</name>
    <name type="common">Freshwater tardigrade</name>
    <dbReference type="NCBI Taxonomy" id="2072580"/>
    <lineage>
        <taxon>Eukaryota</taxon>
        <taxon>Metazoa</taxon>
        <taxon>Ecdysozoa</taxon>
        <taxon>Tardigrada</taxon>
        <taxon>Eutardigrada</taxon>
        <taxon>Parachela</taxon>
        <taxon>Hypsibioidea</taxon>
        <taxon>Hypsibiidae</taxon>
        <taxon>Hypsibius</taxon>
    </lineage>
</organism>
<dbReference type="GO" id="GO:0007165">
    <property type="term" value="P:signal transduction"/>
    <property type="evidence" value="ECO:0007669"/>
    <property type="project" value="TreeGrafter"/>
</dbReference>
<dbReference type="Gene3D" id="1.10.510.10">
    <property type="entry name" value="Transferase(Phosphotransferase) domain 1"/>
    <property type="match status" value="1"/>
</dbReference>
<dbReference type="PROSITE" id="PS00108">
    <property type="entry name" value="PROTEIN_KINASE_ST"/>
    <property type="match status" value="1"/>
</dbReference>
<dbReference type="Proteomes" id="UP000192578">
    <property type="component" value="Unassembled WGS sequence"/>
</dbReference>
<feature type="domain" description="Protein kinase" evidence="1">
    <location>
        <begin position="1"/>
        <end position="209"/>
    </location>
</feature>
<dbReference type="PROSITE" id="PS50011">
    <property type="entry name" value="PROTEIN_KINASE_DOM"/>
    <property type="match status" value="1"/>
</dbReference>
<dbReference type="Pfam" id="PF00069">
    <property type="entry name" value="Pkinase"/>
    <property type="match status" value="1"/>
</dbReference>
<evidence type="ECO:0000313" key="2">
    <source>
        <dbReference type="EMBL" id="OWA51296.1"/>
    </source>
</evidence>
<dbReference type="InterPro" id="IPR052751">
    <property type="entry name" value="Plant_MAPKKK"/>
</dbReference>
<dbReference type="PANTHER" id="PTHR48011:SF84">
    <property type="entry name" value="KINASE, PUTATIVE-RELATED"/>
    <property type="match status" value="1"/>
</dbReference>
<dbReference type="GO" id="GO:0005524">
    <property type="term" value="F:ATP binding"/>
    <property type="evidence" value="ECO:0007669"/>
    <property type="project" value="InterPro"/>
</dbReference>
<dbReference type="PANTHER" id="PTHR48011">
    <property type="entry name" value="CCR4-NOT TRANSCRIPTIONAL COMPLEX SUBUNIT CAF120-RELATED"/>
    <property type="match status" value="1"/>
</dbReference>
<dbReference type="EMBL" id="MTYJ01000221">
    <property type="protein sequence ID" value="OWA51296.1"/>
    <property type="molecule type" value="Genomic_DNA"/>
</dbReference>
<dbReference type="OrthoDB" id="10261027at2759"/>
<dbReference type="AlphaFoldDB" id="A0A9X6NIE4"/>
<dbReference type="InterPro" id="IPR011009">
    <property type="entry name" value="Kinase-like_dom_sf"/>
</dbReference>
<dbReference type="InterPro" id="IPR008271">
    <property type="entry name" value="Ser/Thr_kinase_AS"/>
</dbReference>